<dbReference type="InterPro" id="IPR006153">
    <property type="entry name" value="Cation/H_exchanger_TM"/>
</dbReference>
<accession>A0A7W7IJF3</accession>
<dbReference type="Pfam" id="PF00999">
    <property type="entry name" value="Na_H_Exchanger"/>
    <property type="match status" value="1"/>
</dbReference>
<keyword evidence="6 9" id="KW-1133">Transmembrane helix</keyword>
<name>A0A7W7IJF3_9ACTN</name>
<dbReference type="Pfam" id="PF02080">
    <property type="entry name" value="TrkA_C"/>
    <property type="match status" value="1"/>
</dbReference>
<dbReference type="Gene3D" id="3.30.70.1450">
    <property type="entry name" value="Regulator of K+ conductance, C-terminal domain"/>
    <property type="match status" value="1"/>
</dbReference>
<dbReference type="GO" id="GO:1902600">
    <property type="term" value="P:proton transmembrane transport"/>
    <property type="evidence" value="ECO:0007669"/>
    <property type="project" value="InterPro"/>
</dbReference>
<dbReference type="EMBL" id="BAAAHD010000010">
    <property type="protein sequence ID" value="GAA0551946.1"/>
    <property type="molecule type" value="Genomic_DNA"/>
</dbReference>
<dbReference type="Gene3D" id="1.20.1530.20">
    <property type="match status" value="1"/>
</dbReference>
<reference evidence="12 13" key="2">
    <citation type="submission" date="2020-08" db="EMBL/GenBank/DDBJ databases">
        <title>Sequencing the genomes of 1000 actinobacteria strains.</title>
        <authorList>
            <person name="Klenk H.-P."/>
        </authorList>
    </citation>
    <scope>NUCLEOTIDE SEQUENCE [LARGE SCALE GENOMIC DNA]</scope>
    <source>
        <strain evidence="12 13">DSM 44772</strain>
    </source>
</reference>
<evidence type="ECO:0000313" key="14">
    <source>
        <dbReference type="Proteomes" id="UP001501427"/>
    </source>
</evidence>
<dbReference type="EMBL" id="JACHMV010000001">
    <property type="protein sequence ID" value="MBB4777813.1"/>
    <property type="molecule type" value="Genomic_DNA"/>
</dbReference>
<dbReference type="PANTHER" id="PTHR32507">
    <property type="entry name" value="NA(+)/H(+) ANTIPORTER 1"/>
    <property type="match status" value="1"/>
</dbReference>
<evidence type="ECO:0000256" key="6">
    <source>
        <dbReference type="ARBA" id="ARBA00022989"/>
    </source>
</evidence>
<gene>
    <name evidence="12" type="ORF">F4557_006231</name>
    <name evidence="11" type="ORF">GCM10009546_12510</name>
</gene>
<evidence type="ECO:0000313" key="11">
    <source>
        <dbReference type="EMBL" id="GAA0551946.1"/>
    </source>
</evidence>
<keyword evidence="7" id="KW-0406">Ion transport</keyword>
<feature type="transmembrane region" description="Helical" evidence="9">
    <location>
        <begin position="268"/>
        <end position="288"/>
    </location>
</feature>
<reference evidence="11 14" key="1">
    <citation type="journal article" date="2019" name="Int. J. Syst. Evol. Microbiol.">
        <title>The Global Catalogue of Microorganisms (GCM) 10K type strain sequencing project: providing services to taxonomists for standard genome sequencing and annotation.</title>
        <authorList>
            <consortium name="The Broad Institute Genomics Platform"/>
            <consortium name="The Broad Institute Genome Sequencing Center for Infectious Disease"/>
            <person name="Wu L."/>
            <person name="Ma J."/>
        </authorList>
    </citation>
    <scope>NUCLEOTIDE SEQUENCE [LARGE SCALE GENOMIC DNA]</scope>
    <source>
        <strain evidence="11 14">JCM 10667</strain>
    </source>
</reference>
<keyword evidence="14" id="KW-1185">Reference proteome</keyword>
<feature type="transmembrane region" description="Helical" evidence="9">
    <location>
        <begin position="57"/>
        <end position="76"/>
    </location>
</feature>
<keyword evidence="4" id="KW-1003">Cell membrane</keyword>
<evidence type="ECO:0000256" key="7">
    <source>
        <dbReference type="ARBA" id="ARBA00023065"/>
    </source>
</evidence>
<dbReference type="InterPro" id="IPR038770">
    <property type="entry name" value="Na+/solute_symporter_sf"/>
</dbReference>
<dbReference type="AlphaFoldDB" id="A0A7W7IJF3"/>
<sequence>MHLDIWLLLGSTLVLSAILAVRLSHRAGLPSLLVYMGLGLLIGESGPLHIDFEDVELAHMLGFAALVLILAEGGVTTDWRRVRSAVPAAIVVSTIGTLISIVIVALSAMWLIGMDWRPAFLLGAVLAPTDAAAVFSVLRRLPLPSRLSGLLEAESGFNDAPVVIIVIALSAHATAPNLAELLGLMLYELTAGAVIGVAIAWLGAQGLRRIALPASGLYPIAVLSLAVASYGVASLLHASGFLAVYVAALVLGNARLPHRPATRGFAEGIAWLAQIGVFVMLGLLASPSELPGQIVPALLIGFVLLLVARPVSVALSTVGFKMSWGEKIFASWAGLRGAVPIILATIPMVQGVEQSGRIFSIVFTIVVVFTLLQGPTLPLAARLCRLNSDEQTRELDVEAAPLEELHADLLEVRIPADSMLSGVEIFELRLPPGASVTLIVRNGSSFVPEPTTPLQAGDTLLVVTTDAVREAAERRLRAVSRKGRLAGWFGETGT</sequence>
<protein>
    <submittedName>
        <fullName evidence="12">Cell volume regulation protein A</fullName>
    </submittedName>
    <submittedName>
        <fullName evidence="11">Potassium/proton antiporter</fullName>
    </submittedName>
</protein>
<keyword evidence="8 9" id="KW-0472">Membrane</keyword>
<dbReference type="RefSeq" id="WP_184888521.1">
    <property type="nucleotide sequence ID" value="NZ_BAAAHD010000010.1"/>
</dbReference>
<feature type="transmembrane region" description="Helical" evidence="9">
    <location>
        <begin position="181"/>
        <end position="203"/>
    </location>
</feature>
<evidence type="ECO:0000256" key="3">
    <source>
        <dbReference type="ARBA" id="ARBA00022449"/>
    </source>
</evidence>
<dbReference type="GO" id="GO:0015297">
    <property type="term" value="F:antiporter activity"/>
    <property type="evidence" value="ECO:0007669"/>
    <property type="project" value="UniProtKB-KW"/>
</dbReference>
<feature type="transmembrane region" description="Helical" evidence="9">
    <location>
        <begin position="238"/>
        <end position="256"/>
    </location>
</feature>
<evidence type="ECO:0000256" key="5">
    <source>
        <dbReference type="ARBA" id="ARBA00022692"/>
    </source>
</evidence>
<dbReference type="InterPro" id="IPR036721">
    <property type="entry name" value="RCK_C_sf"/>
</dbReference>
<feature type="transmembrane region" description="Helical" evidence="9">
    <location>
        <begin position="358"/>
        <end position="381"/>
    </location>
</feature>
<dbReference type="NCBIfam" id="NF003715">
    <property type="entry name" value="PRK05326.1-2"/>
    <property type="match status" value="1"/>
</dbReference>
<evidence type="ECO:0000313" key="13">
    <source>
        <dbReference type="Proteomes" id="UP000549343"/>
    </source>
</evidence>
<evidence type="ECO:0000256" key="1">
    <source>
        <dbReference type="ARBA" id="ARBA00004651"/>
    </source>
</evidence>
<proteinExistence type="predicted"/>
<comment type="caution">
    <text evidence="12">The sequence shown here is derived from an EMBL/GenBank/DDBJ whole genome shotgun (WGS) entry which is preliminary data.</text>
</comment>
<dbReference type="NCBIfam" id="NF003716">
    <property type="entry name" value="PRK05326.1-3"/>
    <property type="match status" value="1"/>
</dbReference>
<keyword evidence="5 9" id="KW-0812">Transmembrane</keyword>
<organism evidence="12 13">
    <name type="scientific">Actinomadura livida</name>
    <dbReference type="NCBI Taxonomy" id="79909"/>
    <lineage>
        <taxon>Bacteria</taxon>
        <taxon>Bacillati</taxon>
        <taxon>Actinomycetota</taxon>
        <taxon>Actinomycetes</taxon>
        <taxon>Streptosporangiales</taxon>
        <taxon>Thermomonosporaceae</taxon>
        <taxon>Actinomadura</taxon>
    </lineage>
</organism>
<dbReference type="SUPFAM" id="SSF116726">
    <property type="entry name" value="TrkA C-terminal domain-like"/>
    <property type="match status" value="1"/>
</dbReference>
<evidence type="ECO:0000259" key="10">
    <source>
        <dbReference type="PROSITE" id="PS51202"/>
    </source>
</evidence>
<evidence type="ECO:0000256" key="8">
    <source>
        <dbReference type="ARBA" id="ARBA00023136"/>
    </source>
</evidence>
<feature type="transmembrane region" description="Helical" evidence="9">
    <location>
        <begin position="294"/>
        <end position="316"/>
    </location>
</feature>
<dbReference type="PROSITE" id="PS51202">
    <property type="entry name" value="RCK_C"/>
    <property type="match status" value="1"/>
</dbReference>
<feature type="transmembrane region" description="Helical" evidence="9">
    <location>
        <begin position="210"/>
        <end position="232"/>
    </location>
</feature>
<feature type="domain" description="RCK C-terminal" evidence="10">
    <location>
        <begin position="397"/>
        <end position="478"/>
    </location>
</feature>
<keyword evidence="2" id="KW-0813">Transport</keyword>
<reference evidence="11" key="3">
    <citation type="submission" date="2023-12" db="EMBL/GenBank/DDBJ databases">
        <authorList>
            <person name="Sun Q."/>
            <person name="Inoue M."/>
        </authorList>
    </citation>
    <scope>NUCLEOTIDE SEQUENCE</scope>
    <source>
        <strain evidence="11">JCM 10667</strain>
    </source>
</reference>
<dbReference type="Proteomes" id="UP000549343">
    <property type="component" value="Unassembled WGS sequence"/>
</dbReference>
<evidence type="ECO:0000256" key="2">
    <source>
        <dbReference type="ARBA" id="ARBA00022448"/>
    </source>
</evidence>
<dbReference type="InterPro" id="IPR006037">
    <property type="entry name" value="RCK_C"/>
</dbReference>
<feature type="transmembrane region" description="Helical" evidence="9">
    <location>
        <begin position="88"/>
        <end position="113"/>
    </location>
</feature>
<evidence type="ECO:0000256" key="4">
    <source>
        <dbReference type="ARBA" id="ARBA00022475"/>
    </source>
</evidence>
<dbReference type="GO" id="GO:0005886">
    <property type="term" value="C:plasma membrane"/>
    <property type="evidence" value="ECO:0007669"/>
    <property type="project" value="UniProtKB-SubCell"/>
</dbReference>
<dbReference type="Proteomes" id="UP001501427">
    <property type="component" value="Unassembled WGS sequence"/>
</dbReference>
<dbReference type="PANTHER" id="PTHR32507:SF7">
    <property type="entry name" value="K(+)_H(+) ANTIPORTER NHAP2"/>
    <property type="match status" value="1"/>
</dbReference>
<keyword evidence="3" id="KW-0050">Antiport</keyword>
<evidence type="ECO:0000256" key="9">
    <source>
        <dbReference type="SAM" id="Phobius"/>
    </source>
</evidence>
<evidence type="ECO:0000313" key="12">
    <source>
        <dbReference type="EMBL" id="MBB4777813.1"/>
    </source>
</evidence>
<comment type="subcellular location">
    <subcellularLocation>
        <location evidence="1">Cell membrane</location>
        <topology evidence="1">Multi-pass membrane protein</topology>
    </subcellularLocation>
</comment>
<dbReference type="GO" id="GO:0008324">
    <property type="term" value="F:monoatomic cation transmembrane transporter activity"/>
    <property type="evidence" value="ECO:0007669"/>
    <property type="project" value="InterPro"/>
</dbReference>
<feature type="transmembrane region" description="Helical" evidence="9">
    <location>
        <begin position="328"/>
        <end position="346"/>
    </location>
</feature>
<dbReference type="GO" id="GO:0006813">
    <property type="term" value="P:potassium ion transport"/>
    <property type="evidence" value="ECO:0007669"/>
    <property type="project" value="InterPro"/>
</dbReference>